<keyword evidence="13" id="KW-0443">Lipid metabolism</keyword>
<reference evidence="22" key="3">
    <citation type="submission" date="2016-06" db="UniProtKB">
        <authorList>
            <consortium name="WormBaseParasite"/>
        </authorList>
    </citation>
    <scope>IDENTIFICATION</scope>
</reference>
<evidence type="ECO:0000256" key="2">
    <source>
        <dbReference type="ARBA" id="ARBA00004443"/>
    </source>
</evidence>
<dbReference type="PANTHER" id="PTHR13619">
    <property type="entry name" value="PHOSPHATIDATE CYTIDYLYLTRANSFERASE, MITOCHONDRIAL"/>
    <property type="match status" value="1"/>
</dbReference>
<dbReference type="PANTHER" id="PTHR13619:SF0">
    <property type="entry name" value="PHOSPHATIDATE CYTIDYLYLTRANSFERASE, MITOCHONDRIAL"/>
    <property type="match status" value="1"/>
</dbReference>
<organism evidence="21 22">
    <name type="scientific">Globodera pallida</name>
    <name type="common">Potato cyst nematode worm</name>
    <name type="synonym">Heterodera pallida</name>
    <dbReference type="NCBI Taxonomy" id="36090"/>
    <lineage>
        <taxon>Eukaryota</taxon>
        <taxon>Metazoa</taxon>
        <taxon>Ecdysozoa</taxon>
        <taxon>Nematoda</taxon>
        <taxon>Chromadorea</taxon>
        <taxon>Rhabditida</taxon>
        <taxon>Tylenchina</taxon>
        <taxon>Tylenchomorpha</taxon>
        <taxon>Tylenchoidea</taxon>
        <taxon>Heteroderidae</taxon>
        <taxon>Heteroderinae</taxon>
        <taxon>Globodera</taxon>
    </lineage>
</organism>
<dbReference type="GO" id="GO:0005743">
    <property type="term" value="C:mitochondrial inner membrane"/>
    <property type="evidence" value="ECO:0007669"/>
    <property type="project" value="UniProtKB-SubCell"/>
</dbReference>
<evidence type="ECO:0000256" key="3">
    <source>
        <dbReference type="ARBA" id="ARBA00005119"/>
    </source>
</evidence>
<evidence type="ECO:0000313" key="21">
    <source>
        <dbReference type="Proteomes" id="UP000050741"/>
    </source>
</evidence>
<evidence type="ECO:0000256" key="18">
    <source>
        <dbReference type="ARBA" id="ARBA00029893"/>
    </source>
</evidence>
<dbReference type="Pfam" id="PF09139">
    <property type="entry name" value="Tam41_Mmp37"/>
    <property type="match status" value="1"/>
</dbReference>
<dbReference type="WBParaSite" id="GPLIN_000733200">
    <property type="protein sequence ID" value="GPLIN_000733200"/>
    <property type="gene ID" value="GPLIN_000733200"/>
</dbReference>
<dbReference type="InterPro" id="IPR015222">
    <property type="entry name" value="Tam41"/>
</dbReference>
<proteinExistence type="inferred from homology"/>
<feature type="compositionally biased region" description="Polar residues" evidence="20">
    <location>
        <begin position="1"/>
        <end position="13"/>
    </location>
</feature>
<reference evidence="21" key="1">
    <citation type="submission" date="2013-12" db="EMBL/GenBank/DDBJ databases">
        <authorList>
            <person name="Aslett M."/>
        </authorList>
    </citation>
    <scope>NUCLEOTIDE SEQUENCE [LARGE SCALE GENOMIC DNA]</scope>
    <source>
        <strain evidence="21">Lindley</strain>
    </source>
</reference>
<protein>
    <recommendedName>
        <fullName evidence="7">Phosphatidate cytidylyltransferase, mitochondrial</fullName>
        <ecNumber evidence="6">2.7.7.41</ecNumber>
    </recommendedName>
    <alternativeName>
        <fullName evidence="18">CDP-diacylglycerol synthase</fullName>
    </alternativeName>
    <alternativeName>
        <fullName evidence="19">Mitochondrial translocator assembly and maintenance protein 41 homolog</fullName>
    </alternativeName>
</protein>
<keyword evidence="9" id="KW-0808">Transferase</keyword>
<dbReference type="GO" id="GO:0032049">
    <property type="term" value="P:cardiolipin biosynthetic process"/>
    <property type="evidence" value="ECO:0007669"/>
    <property type="project" value="InterPro"/>
</dbReference>
<keyword evidence="11" id="KW-0999">Mitochondrion inner membrane</keyword>
<evidence type="ECO:0000256" key="5">
    <source>
        <dbReference type="ARBA" id="ARBA00005458"/>
    </source>
</evidence>
<evidence type="ECO:0000256" key="20">
    <source>
        <dbReference type="SAM" id="MobiDB-lite"/>
    </source>
</evidence>
<keyword evidence="8" id="KW-0444">Lipid biosynthesis</keyword>
<comment type="subcellular location">
    <subcellularLocation>
        <location evidence="2">Mitochondrion inner membrane</location>
        <topology evidence="2">Peripheral membrane protein</topology>
        <orientation evidence="2">Matrix side</orientation>
    </subcellularLocation>
</comment>
<keyword evidence="21" id="KW-1185">Reference proteome</keyword>
<comment type="similarity">
    <text evidence="5">Belongs to the TAM41 family.</text>
</comment>
<dbReference type="GO" id="GO:0004605">
    <property type="term" value="F:phosphatidate cytidylyltransferase activity"/>
    <property type="evidence" value="ECO:0007669"/>
    <property type="project" value="UniProtKB-EC"/>
</dbReference>
<reference evidence="21" key="2">
    <citation type="submission" date="2014-05" db="EMBL/GenBank/DDBJ databases">
        <title>The genome and life-stage specific transcriptomes of Globodera pallida elucidate key aspects of plant parasitism by a cyst nematode.</title>
        <authorList>
            <person name="Cotton J.A."/>
            <person name="Lilley C.J."/>
            <person name="Jones L.M."/>
            <person name="Kikuchi T."/>
            <person name="Reid A.J."/>
            <person name="Thorpe P."/>
            <person name="Tsai I.J."/>
            <person name="Beasley H."/>
            <person name="Blok V."/>
            <person name="Cock P.J.A."/>
            <person name="Van den Akker S.E."/>
            <person name="Holroyd N."/>
            <person name="Hunt M."/>
            <person name="Mantelin S."/>
            <person name="Naghra H."/>
            <person name="Pain A."/>
            <person name="Palomares-Rius J.E."/>
            <person name="Zarowiecki M."/>
            <person name="Berriman M."/>
            <person name="Jones J.T."/>
            <person name="Urwin P.E."/>
        </authorList>
    </citation>
    <scope>NUCLEOTIDE SEQUENCE [LARGE SCALE GENOMIC DNA]</scope>
    <source>
        <strain evidence="21">Lindley</strain>
    </source>
</reference>
<dbReference type="AlphaFoldDB" id="A0A183C388"/>
<evidence type="ECO:0000256" key="1">
    <source>
        <dbReference type="ARBA" id="ARBA00001946"/>
    </source>
</evidence>
<evidence type="ECO:0000256" key="16">
    <source>
        <dbReference type="ARBA" id="ARBA00023209"/>
    </source>
</evidence>
<evidence type="ECO:0000256" key="9">
    <source>
        <dbReference type="ARBA" id="ARBA00022679"/>
    </source>
</evidence>
<keyword evidence="14" id="KW-0496">Mitochondrion</keyword>
<evidence type="ECO:0000256" key="19">
    <source>
        <dbReference type="ARBA" id="ARBA00031502"/>
    </source>
</evidence>
<evidence type="ECO:0000256" key="8">
    <source>
        <dbReference type="ARBA" id="ARBA00022516"/>
    </source>
</evidence>
<evidence type="ECO:0000256" key="6">
    <source>
        <dbReference type="ARBA" id="ARBA00012487"/>
    </source>
</evidence>
<comment type="pathway">
    <text evidence="4">Lipid metabolism.</text>
</comment>
<evidence type="ECO:0000256" key="11">
    <source>
        <dbReference type="ARBA" id="ARBA00022792"/>
    </source>
</evidence>
<name>A0A183C388_GLOPA</name>
<dbReference type="EC" id="2.7.7.41" evidence="6"/>
<keyword evidence="12" id="KW-0460">Magnesium</keyword>
<feature type="compositionally biased region" description="Basic and acidic residues" evidence="20">
    <location>
        <begin position="25"/>
        <end position="47"/>
    </location>
</feature>
<keyword evidence="15" id="KW-0472">Membrane</keyword>
<feature type="region of interest" description="Disordered" evidence="20">
    <location>
        <begin position="1"/>
        <end position="70"/>
    </location>
</feature>
<keyword evidence="17" id="KW-1208">Phospholipid metabolism</keyword>
<comment type="pathway">
    <text evidence="3">Phospholipid metabolism; CDP-diacylglycerol biosynthesis; CDP-diacylglycerol from sn-glycerol 3-phosphate: step 3/3.</text>
</comment>
<evidence type="ECO:0000313" key="22">
    <source>
        <dbReference type="WBParaSite" id="GPLIN_000733200"/>
    </source>
</evidence>
<evidence type="ECO:0000256" key="4">
    <source>
        <dbReference type="ARBA" id="ARBA00005189"/>
    </source>
</evidence>
<evidence type="ECO:0000256" key="15">
    <source>
        <dbReference type="ARBA" id="ARBA00023136"/>
    </source>
</evidence>
<dbReference type="UniPathway" id="UPA00557">
    <property type="reaction ID" value="UER00614"/>
</dbReference>
<dbReference type="GO" id="GO:0016024">
    <property type="term" value="P:CDP-diacylglycerol biosynthetic process"/>
    <property type="evidence" value="ECO:0007669"/>
    <property type="project" value="UniProtKB-UniPathway"/>
</dbReference>
<evidence type="ECO:0000256" key="10">
    <source>
        <dbReference type="ARBA" id="ARBA00022695"/>
    </source>
</evidence>
<sequence>MYEFSSGGTNSNRKTAEHPAANGSVDKKCKGSGEQEPKTAEKSEEVHSPTAKEGVTDVEGGGSSSGGGGGGWMRRIPSLYPWVQSYLPEISLHRMRKGQKVQPHLPVGKEATAACRDEEGPLRAQLLDLLHGASLPLESVSHAFAYGSGVIAQRGEDPSKKMVDFLIVCSDSLRFHQRNLLLNPSHYSLFRLLNANRLDQMQRFSGARLYYNTRIPTRGRLIKYGVIHGEDLETDLLDWTWLYAAGRLQKPVLEVFSSDKETTVDGQKVERDIDRAFFDNYRAATHAALLQLDGWFTMDQFLNKVVTISYAGDVRRYFGAEDPQKEEKLVAGASRQLRALYKPILAADRDVHIHADDRIEQDCSTPIVFFRLTQLPRTVLERLSKAYYPQRKTADTEELLYPISHRHDLSQNFSGVLQRIVYESSLRQSAKNFFTAGLTKSIRYIGPKLKKGLRRF</sequence>
<evidence type="ECO:0000256" key="14">
    <source>
        <dbReference type="ARBA" id="ARBA00023128"/>
    </source>
</evidence>
<evidence type="ECO:0000256" key="12">
    <source>
        <dbReference type="ARBA" id="ARBA00022842"/>
    </source>
</evidence>
<feature type="compositionally biased region" description="Gly residues" evidence="20">
    <location>
        <begin position="59"/>
        <end position="70"/>
    </location>
</feature>
<evidence type="ECO:0000256" key="7">
    <source>
        <dbReference type="ARBA" id="ARBA00018337"/>
    </source>
</evidence>
<comment type="cofactor">
    <cofactor evidence="1">
        <name>Mg(2+)</name>
        <dbReference type="ChEBI" id="CHEBI:18420"/>
    </cofactor>
</comment>
<evidence type="ECO:0000256" key="17">
    <source>
        <dbReference type="ARBA" id="ARBA00023264"/>
    </source>
</evidence>
<keyword evidence="16" id="KW-0594">Phospholipid biosynthesis</keyword>
<keyword evidence="10" id="KW-0548">Nucleotidyltransferase</keyword>
<dbReference type="Proteomes" id="UP000050741">
    <property type="component" value="Unassembled WGS sequence"/>
</dbReference>
<evidence type="ECO:0000256" key="13">
    <source>
        <dbReference type="ARBA" id="ARBA00023098"/>
    </source>
</evidence>
<accession>A0A183C388</accession>